<keyword evidence="2" id="KW-1185">Reference proteome</keyword>
<organism evidence="1 2">
    <name type="scientific">Streptacidiphilus cavernicola</name>
    <dbReference type="NCBI Taxonomy" id="3342716"/>
    <lineage>
        <taxon>Bacteria</taxon>
        <taxon>Bacillati</taxon>
        <taxon>Actinomycetota</taxon>
        <taxon>Actinomycetes</taxon>
        <taxon>Kitasatosporales</taxon>
        <taxon>Streptomycetaceae</taxon>
        <taxon>Streptacidiphilus</taxon>
    </lineage>
</organism>
<dbReference type="Proteomes" id="UP001592531">
    <property type="component" value="Unassembled WGS sequence"/>
</dbReference>
<dbReference type="RefSeq" id="WP_380534660.1">
    <property type="nucleotide sequence ID" value="NZ_JBHFAB010000006.1"/>
</dbReference>
<evidence type="ECO:0000313" key="2">
    <source>
        <dbReference type="Proteomes" id="UP001592531"/>
    </source>
</evidence>
<dbReference type="Pfam" id="PF03995">
    <property type="entry name" value="Inhibitor_I36"/>
    <property type="match status" value="1"/>
</dbReference>
<protein>
    <submittedName>
        <fullName evidence="1">Peptidase inhibitor family I36 protein</fullName>
    </submittedName>
</protein>
<gene>
    <name evidence="1" type="ORF">ACEZDE_09935</name>
</gene>
<reference evidence="1 2" key="1">
    <citation type="submission" date="2024-09" db="EMBL/GenBank/DDBJ databases">
        <authorList>
            <person name="Lee S.D."/>
        </authorList>
    </citation>
    <scope>NUCLEOTIDE SEQUENCE [LARGE SCALE GENOMIC DNA]</scope>
    <source>
        <strain evidence="1 2">N8-3</strain>
    </source>
</reference>
<name>A0ABV6VTW5_9ACTN</name>
<accession>A0ABV6VTW5</accession>
<proteinExistence type="predicted"/>
<sequence>MSGTAFASVGGVDCLTGDACLYYNSGFGGARWTYPGDVPNLQGERFYAWKTYNGTVDSAGDAQPVKNNTASAQNWSNTQGFRIYYNSNYGGVYQTFDAGMQGNLNSSLKNEDASIKWFQEF</sequence>
<evidence type="ECO:0000313" key="1">
    <source>
        <dbReference type="EMBL" id="MFC1416962.1"/>
    </source>
</evidence>
<dbReference type="EMBL" id="JBHFAB010000006">
    <property type="protein sequence ID" value="MFC1416962.1"/>
    <property type="molecule type" value="Genomic_DNA"/>
</dbReference>
<comment type="caution">
    <text evidence="1">The sequence shown here is derived from an EMBL/GenBank/DDBJ whole genome shotgun (WGS) entry which is preliminary data.</text>
</comment>
<dbReference type="Gene3D" id="2.60.20.10">
    <property type="entry name" value="Crystallins"/>
    <property type="match status" value="1"/>
</dbReference>